<comment type="caution">
    <text evidence="3">The sequence shown here is derived from an EMBL/GenBank/DDBJ whole genome shotgun (WGS) entry which is preliminary data.</text>
</comment>
<name>A0AA38WXQ9_9EURO</name>
<dbReference type="PANTHER" id="PTHR15682:SF2">
    <property type="entry name" value="UNHEALTHY RIBOSOME BIOGENESIS PROTEIN 2 HOMOLOG"/>
    <property type="match status" value="1"/>
</dbReference>
<feature type="region of interest" description="Disordered" evidence="1">
    <location>
        <begin position="138"/>
        <end position="157"/>
    </location>
</feature>
<reference evidence="3" key="1">
    <citation type="submission" date="2022-10" db="EMBL/GenBank/DDBJ databases">
        <title>Culturing micro-colonial fungi from biological soil crusts in the Mojave desert and describing Neophaeococcomyces mojavensis, and introducing the new genera and species Taxawa tesnikishii.</title>
        <authorList>
            <person name="Kurbessoian T."/>
            <person name="Stajich J.E."/>
        </authorList>
    </citation>
    <scope>NUCLEOTIDE SEQUENCE</scope>
    <source>
        <strain evidence="3">TK_41</strain>
    </source>
</reference>
<keyword evidence="4" id="KW-1185">Reference proteome</keyword>
<dbReference type="InterPro" id="IPR052609">
    <property type="entry name" value="Ribosome_Biogenesis_Reg"/>
</dbReference>
<dbReference type="GO" id="GO:0005730">
    <property type="term" value="C:nucleolus"/>
    <property type="evidence" value="ECO:0007669"/>
    <property type="project" value="TreeGrafter"/>
</dbReference>
<evidence type="ECO:0000313" key="3">
    <source>
        <dbReference type="EMBL" id="KAJ9603085.1"/>
    </source>
</evidence>
<dbReference type="GO" id="GO:0042254">
    <property type="term" value="P:ribosome biogenesis"/>
    <property type="evidence" value="ECO:0007669"/>
    <property type="project" value="TreeGrafter"/>
</dbReference>
<dbReference type="PANTHER" id="PTHR15682">
    <property type="entry name" value="UNHEALTHY RIBOSOME BIOGENESIS PROTEIN 2 HOMOLOG"/>
    <property type="match status" value="1"/>
</dbReference>
<gene>
    <name evidence="3" type="ORF">H2200_012380</name>
</gene>
<accession>A0AA38WXQ9</accession>
<proteinExistence type="predicted"/>
<dbReference type="InterPro" id="IPR018849">
    <property type="entry name" value="Urb2/Npa2_C"/>
</dbReference>
<evidence type="ECO:0000259" key="2">
    <source>
        <dbReference type="Pfam" id="PF10441"/>
    </source>
</evidence>
<dbReference type="Proteomes" id="UP001172673">
    <property type="component" value="Unassembled WGS sequence"/>
</dbReference>
<sequence>MAHMSFEARMADLERLQGPPDAVLDEAAKIIGIDLEKTIHLSFARPLYKTNLGLHGYKEQWILRWLLKKLGVSDSKSKGVNGKSQQSFINTTKFWSLLLNLTCSIPNDACLDILVERHFYSALAHFIRQLLHGEGAPRTSGASAVTEHDGPPTKKRRLFPPASWQENNEVERDLLLWTALQAACRCVDLFDSSSSVARTPCRYASAWTGTLKTQAELLGSLLEPTLSLLTYSHEVEERDLIAAMLNMLLAFWNEDVSPATNDERQLAFASHCVTPCLSLLGLLAATPSPQKSLITSKNALERLLCVQVVFPLRTIFNEQFTKKWRSTSDVVLYEQMETLLQAYSRLIQPEEGDYIHSHVVTKSSLQKLCWILLDVAARSIPLSDVRRRQQEQQFLDSLLIWLVHVTWPQIPHITSTGVLRQQFAEGQDNWVSPLEDLLDVAHSRKIHFSQPTVSYILQAVLATNSQSASWTLLAKVIQLDLDILIPASDSSASKAFLDQLIARIESTTVSQPEYDLLRDDLILPLMRKYSQSRALGAFLDAWRQGLVEAIRTRYISKHGTHDIPAVLVWDDDDIFEELKTLSVLHAPPGMSEKMLKDLVTSITGLGQKIGSTAEEFAEMAIFTALLQAPFPDSSKIRLDHDQLILLFHGMTEAMRRKTDYQGQRWRLIRLARLLIERMVSEDVPAVFDSMLEANVFVSLKDLQELKETDAAKQNAKCLEALEHFHLVIDLAAKSRRFESNIRAEMSLFVPLIRDVKQGAKLWNGRSFECRNSDDLIGPCIGKLLQRTDTFMMYPDIFEEFVSLCTLNALQMNHDKAVSAPLGQLCQIVLSIENVAQSAKLRNLLLEKFDTILIAGQNGAKDCRSLLENVPLKALGKSSIRKLASAIHQRLFQETYNQDMESIAADLDSLLYLDSLFPGTFIDGKHWQDWVKLSQRELECTSGEASFDQLIKRTTFPAAYLKALQSLERIFQVNWARALKASRNDPSLLNDICSDMMDSSLKLELLEDDNTPFSCLQNFLAVAWKTVSNPNQIQMLESIRQILKVKLSGNLKHALDDKPGLPNLLKLKLILQAALSVYGAGLEDELSVVISSIHEKLQSSDCLPGADSSDHDKRLWLSVQRLCLPWVLEGQKIALETKPDSRLQQLISAYPLPSNYSIDDIARLATESDLFVRQLEPKDWASILSKLRENGMQWNQQPACVIIQASILSYVEQRHSVLDLTLTQQLGRIALLENASHMSATGLLLALGNCKTVLEVNPLMVNQSLLDGVLAALHAATSTESGRLQSLEVVGTQASLNASSIYEGVCAIMGAIFSRHRRRLSDRHHLLLPVLQNLLRCLFWPGLQAVNSQKGVAAHAISNFGKTLPRWIYDSALSLPLSSVDHLSRLLSSICNPTVSAARSSSKRRNELNDEVKKTRKVAGQHMQYLVTEYCRCFLDGQILPAMKDQLMPGMYKVMDAIDRDIMRAMNAGMDPSSRAIFKNLYDDYVKYGRWDKS</sequence>
<dbReference type="EMBL" id="JAPDRK010000023">
    <property type="protein sequence ID" value="KAJ9603085.1"/>
    <property type="molecule type" value="Genomic_DNA"/>
</dbReference>
<evidence type="ECO:0000256" key="1">
    <source>
        <dbReference type="SAM" id="MobiDB-lite"/>
    </source>
</evidence>
<dbReference type="Pfam" id="PF10441">
    <property type="entry name" value="Urb2"/>
    <property type="match status" value="1"/>
</dbReference>
<evidence type="ECO:0000313" key="4">
    <source>
        <dbReference type="Proteomes" id="UP001172673"/>
    </source>
</evidence>
<feature type="domain" description="Nucleolar 27S pre-rRNA processing Urb2/Npa2 C-terminal" evidence="2">
    <location>
        <begin position="1245"/>
        <end position="1492"/>
    </location>
</feature>
<protein>
    <recommendedName>
        <fullName evidence="2">Nucleolar 27S pre-rRNA processing Urb2/Npa2 C-terminal domain-containing protein</fullName>
    </recommendedName>
</protein>
<organism evidence="3 4">
    <name type="scientific">Cladophialophora chaetospira</name>
    <dbReference type="NCBI Taxonomy" id="386627"/>
    <lineage>
        <taxon>Eukaryota</taxon>
        <taxon>Fungi</taxon>
        <taxon>Dikarya</taxon>
        <taxon>Ascomycota</taxon>
        <taxon>Pezizomycotina</taxon>
        <taxon>Eurotiomycetes</taxon>
        <taxon>Chaetothyriomycetidae</taxon>
        <taxon>Chaetothyriales</taxon>
        <taxon>Herpotrichiellaceae</taxon>
        <taxon>Cladophialophora</taxon>
    </lineage>
</organism>